<sequence>MDSNEHSNRLNTEFISLVEKINTLSNRACSSEQPFLDALEQWRIESQQTLDSFCNEQRQTFINSRLEELNRLRTNVEELACVQDATQQNTNSIKTSIDWIEQDINNIRFNFHETLIYRFKNQISSLAIDITGGDEADSREIIRLIFTNLRYLNFGSS</sequence>
<protein>
    <submittedName>
        <fullName evidence="1">Uncharacterized protein</fullName>
    </submittedName>
</protein>
<dbReference type="EMBL" id="CAJNRG010014423">
    <property type="protein sequence ID" value="CAF2155918.1"/>
    <property type="molecule type" value="Genomic_DNA"/>
</dbReference>
<proteinExistence type="predicted"/>
<name>A0A816YCR9_9BILA</name>
<evidence type="ECO:0000313" key="1">
    <source>
        <dbReference type="EMBL" id="CAF2155918.1"/>
    </source>
</evidence>
<accession>A0A816YCR9</accession>
<comment type="caution">
    <text evidence="1">The sequence shown here is derived from an EMBL/GenBank/DDBJ whole genome shotgun (WGS) entry which is preliminary data.</text>
</comment>
<reference evidence="1" key="1">
    <citation type="submission" date="2021-02" db="EMBL/GenBank/DDBJ databases">
        <authorList>
            <person name="Nowell W R."/>
        </authorList>
    </citation>
    <scope>NUCLEOTIDE SEQUENCE</scope>
</reference>
<dbReference type="AlphaFoldDB" id="A0A816YCR9"/>
<dbReference type="Proteomes" id="UP000663887">
    <property type="component" value="Unassembled WGS sequence"/>
</dbReference>
<gene>
    <name evidence="1" type="ORF">XDN619_LOCUS29535</name>
</gene>
<evidence type="ECO:0000313" key="2">
    <source>
        <dbReference type="Proteomes" id="UP000663887"/>
    </source>
</evidence>
<organism evidence="1 2">
    <name type="scientific">Rotaria magnacalcarata</name>
    <dbReference type="NCBI Taxonomy" id="392030"/>
    <lineage>
        <taxon>Eukaryota</taxon>
        <taxon>Metazoa</taxon>
        <taxon>Spiralia</taxon>
        <taxon>Gnathifera</taxon>
        <taxon>Rotifera</taxon>
        <taxon>Eurotatoria</taxon>
        <taxon>Bdelloidea</taxon>
        <taxon>Philodinida</taxon>
        <taxon>Philodinidae</taxon>
        <taxon>Rotaria</taxon>
    </lineage>
</organism>